<dbReference type="AlphaFoldDB" id="A9KBX7"/>
<sequence>MRDPDQEMQEIKPEEIFAKISSKIKKTDNLTEVEEVWKEVAKAPLAAQINVLIFQNKKLFGIESTNGAAVSDEDAFNIQDLIIDRYTQLSINSCSDITILQSLSSVTKIDDLFLHIRQQGLCPSRKTFKKFTDNAHQNLRKILATQYCKIAVHQLSEITIRQASEGMLQSLVNSADVSQARRDLANLINIDEIRFNACIDEARFNYLREMAHKKLTTLKIHQNWRLRAKGDPNLSNNLSKIEIETVFSGGKITKTEFLEILKECRPFIDPDMKETDLSEKNITQSSDNTFKYTFSNGIILSRETIIDENRPPNEDGSEEVKFSLTIPKADKDKKPISIDHYTVYRGFAEALKKDFEIKGRNQKEAVISFLAIKPPDKRKLCEKAFVDAGFRLAISADEEASVTLSVPAFGPS</sequence>
<evidence type="ECO:0000313" key="2">
    <source>
        <dbReference type="Proteomes" id="UP000008555"/>
    </source>
</evidence>
<dbReference type="Proteomes" id="UP000008555">
    <property type="component" value="Chromosome"/>
</dbReference>
<protein>
    <submittedName>
        <fullName evidence="1">Uncharacterized protein</fullName>
    </submittedName>
</protein>
<accession>A9KBX7</accession>
<dbReference type="HOGENOM" id="CLU_666851_0_0_6"/>
<dbReference type="EMBL" id="CP000733">
    <property type="protein sequence ID" value="ABS77010.1"/>
    <property type="molecule type" value="Genomic_DNA"/>
</dbReference>
<proteinExistence type="predicted"/>
<reference evidence="1 2" key="1">
    <citation type="journal article" date="2009" name="Infect. Immun.">
        <title>Comparative genomics reveal extensive transposon-mediated genomic plasticity and diversity among potential effector proteins within the genus Coxiella.</title>
        <authorList>
            <person name="Beare P.A."/>
            <person name="Unsworth N."/>
            <person name="Andoh M."/>
            <person name="Voth D.E."/>
            <person name="Omsland A."/>
            <person name="Gilk S.D."/>
            <person name="Williams K.P."/>
            <person name="Sobral B.W."/>
            <person name="Kupko J.J.III."/>
            <person name="Porcella S.F."/>
            <person name="Samuel J.E."/>
            <person name="Heinzen R.A."/>
        </authorList>
    </citation>
    <scope>NUCLEOTIDE SEQUENCE [LARGE SCALE GENOMIC DNA]</scope>
    <source>
        <strain evidence="1 2">Dugway 5J108-111</strain>
    </source>
</reference>
<dbReference type="KEGG" id="cbd:CBUD_0249"/>
<organism evidence="1 2">
    <name type="scientific">Coxiella burnetii (strain Dugway 5J108-111)</name>
    <dbReference type="NCBI Taxonomy" id="434922"/>
    <lineage>
        <taxon>Bacteria</taxon>
        <taxon>Pseudomonadati</taxon>
        <taxon>Pseudomonadota</taxon>
        <taxon>Gammaproteobacteria</taxon>
        <taxon>Legionellales</taxon>
        <taxon>Coxiellaceae</taxon>
        <taxon>Coxiella</taxon>
    </lineage>
</organism>
<name>A9KBX7_COXBN</name>
<gene>
    <name evidence="1" type="ordered locus">CBUD_0249</name>
</gene>
<dbReference type="RefSeq" id="WP_011996491.1">
    <property type="nucleotide sequence ID" value="NC_009727.1"/>
</dbReference>
<evidence type="ECO:0000313" key="1">
    <source>
        <dbReference type="EMBL" id="ABS77010.1"/>
    </source>
</evidence>